<gene>
    <name evidence="1" type="ORF">SAMN05216587_11159</name>
</gene>
<dbReference type="AlphaFoldDB" id="A0A1I0YD88"/>
<accession>A0A1I0YD88</accession>
<name>A0A1I0YD88_SELRU</name>
<organism evidence="1 2">
    <name type="scientific">Selenomonas ruminantium</name>
    <dbReference type="NCBI Taxonomy" id="971"/>
    <lineage>
        <taxon>Bacteria</taxon>
        <taxon>Bacillati</taxon>
        <taxon>Bacillota</taxon>
        <taxon>Negativicutes</taxon>
        <taxon>Selenomonadales</taxon>
        <taxon>Selenomonadaceae</taxon>
        <taxon>Selenomonas</taxon>
    </lineage>
</organism>
<dbReference type="EMBL" id="FOJX01000011">
    <property type="protein sequence ID" value="SFB10348.1"/>
    <property type="molecule type" value="Genomic_DNA"/>
</dbReference>
<evidence type="ECO:0000313" key="1">
    <source>
        <dbReference type="EMBL" id="SFB10348.1"/>
    </source>
</evidence>
<dbReference type="Proteomes" id="UP000183843">
    <property type="component" value="Unassembled WGS sequence"/>
</dbReference>
<protein>
    <submittedName>
        <fullName evidence="1">Uncharacterized protein</fullName>
    </submittedName>
</protein>
<dbReference type="RefSeq" id="WP_074816728.1">
    <property type="nucleotide sequence ID" value="NZ_FOJX01000011.1"/>
</dbReference>
<proteinExistence type="predicted"/>
<sequence>MNNWGGKREGAGRKKEVAYTSKTQGIYCSSPELIHLKNYLAYRRCMMNDPLNLNGTDGGEFWIKHSTFLAWMGGRMENEDWEDFRQHLEPGTVEKLEKAYEKRMKKLEKARAK</sequence>
<reference evidence="1 2" key="1">
    <citation type="submission" date="2016-10" db="EMBL/GenBank/DDBJ databases">
        <authorList>
            <person name="de Groot N.N."/>
        </authorList>
    </citation>
    <scope>NUCLEOTIDE SEQUENCE [LARGE SCALE GENOMIC DNA]</scope>
    <source>
        <strain evidence="1 2">L14</strain>
    </source>
</reference>
<evidence type="ECO:0000313" key="2">
    <source>
        <dbReference type="Proteomes" id="UP000183843"/>
    </source>
</evidence>